<evidence type="ECO:0000313" key="2">
    <source>
        <dbReference type="EnsemblPlants" id="ONIVA11G19820.1"/>
    </source>
</evidence>
<sequence>GSTARSGPLEIKPTNLHVGPTQRCIGKPGLSTKTWAWVCFQRGPYTTFIAGGAAVPVAGGRRRWGRGGGGGIPLQFRPSLSPYVPLLRPEGLPSQRPPSVGPRTERRRRGRAADDRRGCHRRRISQCCLECVIGEEDQTLEEPKPRICTNQRRGA</sequence>
<dbReference type="EnsemblPlants" id="ONIVA11G19820.1">
    <property type="protein sequence ID" value="ONIVA11G19820.1"/>
    <property type="gene ID" value="ONIVA11G19820"/>
</dbReference>
<organism evidence="2">
    <name type="scientific">Oryza nivara</name>
    <name type="common">Indian wild rice</name>
    <name type="synonym">Oryza sativa f. spontanea</name>
    <dbReference type="NCBI Taxonomy" id="4536"/>
    <lineage>
        <taxon>Eukaryota</taxon>
        <taxon>Viridiplantae</taxon>
        <taxon>Streptophyta</taxon>
        <taxon>Embryophyta</taxon>
        <taxon>Tracheophyta</taxon>
        <taxon>Spermatophyta</taxon>
        <taxon>Magnoliopsida</taxon>
        <taxon>Liliopsida</taxon>
        <taxon>Poales</taxon>
        <taxon>Poaceae</taxon>
        <taxon>BOP clade</taxon>
        <taxon>Oryzoideae</taxon>
        <taxon>Oryzeae</taxon>
        <taxon>Oryzinae</taxon>
        <taxon>Oryza</taxon>
    </lineage>
</organism>
<accession>A0A0E0J4B5</accession>
<protein>
    <submittedName>
        <fullName evidence="2">Uncharacterized protein</fullName>
    </submittedName>
</protein>
<dbReference type="Proteomes" id="UP000006591">
    <property type="component" value="Chromosome 11"/>
</dbReference>
<dbReference type="AlphaFoldDB" id="A0A0E0J4B5"/>
<reference evidence="2" key="2">
    <citation type="submission" date="2018-04" db="EMBL/GenBank/DDBJ databases">
        <title>OnivRS2 (Oryza nivara Reference Sequence Version 2).</title>
        <authorList>
            <person name="Zhang J."/>
            <person name="Kudrna D."/>
            <person name="Lee S."/>
            <person name="Talag J."/>
            <person name="Rajasekar S."/>
            <person name="Welchert J."/>
            <person name="Hsing Y.-I."/>
            <person name="Wing R.A."/>
        </authorList>
    </citation>
    <scope>NUCLEOTIDE SEQUENCE [LARGE SCALE GENOMIC DNA]</scope>
    <source>
        <strain evidence="2">SL10</strain>
    </source>
</reference>
<name>A0A0E0J4B5_ORYNI</name>
<proteinExistence type="predicted"/>
<evidence type="ECO:0000313" key="3">
    <source>
        <dbReference type="Proteomes" id="UP000006591"/>
    </source>
</evidence>
<reference evidence="2" key="1">
    <citation type="submission" date="2015-04" db="UniProtKB">
        <authorList>
            <consortium name="EnsemblPlants"/>
        </authorList>
    </citation>
    <scope>IDENTIFICATION</scope>
    <source>
        <strain evidence="2">SL10</strain>
    </source>
</reference>
<evidence type="ECO:0000256" key="1">
    <source>
        <dbReference type="SAM" id="MobiDB-lite"/>
    </source>
</evidence>
<feature type="region of interest" description="Disordered" evidence="1">
    <location>
        <begin position="88"/>
        <end position="117"/>
    </location>
</feature>
<keyword evidence="3" id="KW-1185">Reference proteome</keyword>
<dbReference type="HOGENOM" id="CLU_143250_0_0_1"/>
<dbReference type="Gramene" id="ONIVA11G19820.1">
    <property type="protein sequence ID" value="ONIVA11G19820.1"/>
    <property type="gene ID" value="ONIVA11G19820"/>
</dbReference>